<accession>A0A1Q8HYL9</accession>
<comment type="caution">
    <text evidence="3">The sequence shown here is derived from an EMBL/GenBank/DDBJ whole genome shotgun (WGS) entry which is preliminary data.</text>
</comment>
<gene>
    <name evidence="4" type="ORF">BKH30_00525</name>
    <name evidence="3" type="ORF">BKH32_11170</name>
</gene>
<dbReference type="InterPro" id="IPR001542">
    <property type="entry name" value="Defensin_invertebrate/fungal"/>
</dbReference>
<proteinExistence type="predicted"/>
<organism evidence="3 5">
    <name type="scientific">Actinomyces oris</name>
    <dbReference type="NCBI Taxonomy" id="544580"/>
    <lineage>
        <taxon>Bacteria</taxon>
        <taxon>Bacillati</taxon>
        <taxon>Actinomycetota</taxon>
        <taxon>Actinomycetes</taxon>
        <taxon>Actinomycetales</taxon>
        <taxon>Actinomycetaceae</taxon>
        <taxon>Actinomyces</taxon>
    </lineage>
</organism>
<evidence type="ECO:0000259" key="2">
    <source>
        <dbReference type="PROSITE" id="PS51378"/>
    </source>
</evidence>
<dbReference type="GO" id="GO:0006952">
    <property type="term" value="P:defense response"/>
    <property type="evidence" value="ECO:0007669"/>
    <property type="project" value="InterPro"/>
</dbReference>
<protein>
    <submittedName>
        <fullName evidence="3">Arthropod defensin</fullName>
    </submittedName>
</protein>
<dbReference type="Proteomes" id="UP000186855">
    <property type="component" value="Unassembled WGS sequence"/>
</dbReference>
<dbReference type="NCBIfam" id="NF038042">
    <property type="entry name" value="actinodefensin"/>
    <property type="match status" value="1"/>
</dbReference>
<dbReference type="SUPFAM" id="SSF57095">
    <property type="entry name" value="Scorpion toxin-like"/>
    <property type="match status" value="1"/>
</dbReference>
<evidence type="ECO:0000313" key="4">
    <source>
        <dbReference type="EMBL" id="OLO57146.1"/>
    </source>
</evidence>
<dbReference type="Proteomes" id="UP000185736">
    <property type="component" value="Unassembled WGS sequence"/>
</dbReference>
<name>A0A1Q8HYL9_9ACTO</name>
<dbReference type="AlphaFoldDB" id="A0A1Q8HYL9"/>
<dbReference type="EMBL" id="MSGO01000051">
    <property type="protein sequence ID" value="OLL13940.1"/>
    <property type="molecule type" value="Genomic_DNA"/>
</dbReference>
<feature type="domain" description="Invertebrate defensins family profile" evidence="2">
    <location>
        <begin position="32"/>
        <end position="67"/>
    </location>
</feature>
<sequence length="67" mass="7404">MPRFVRRSTALADVTFAQALHSETHAPTEGAEYNCPTDESPCDRHCRYSGYRGGYCGGALKTSCHCY</sequence>
<keyword evidence="1" id="KW-1015">Disulfide bond</keyword>
<dbReference type="Pfam" id="PF01097">
    <property type="entry name" value="Defensin_2"/>
    <property type="match status" value="1"/>
</dbReference>
<evidence type="ECO:0000313" key="5">
    <source>
        <dbReference type="Proteomes" id="UP000185736"/>
    </source>
</evidence>
<evidence type="ECO:0000313" key="3">
    <source>
        <dbReference type="EMBL" id="OLL13940.1"/>
    </source>
</evidence>
<dbReference type="InterPro" id="IPR036574">
    <property type="entry name" value="Scorpion_toxin-like_sf"/>
</dbReference>
<evidence type="ECO:0000313" key="6">
    <source>
        <dbReference type="Proteomes" id="UP000186855"/>
    </source>
</evidence>
<evidence type="ECO:0000256" key="1">
    <source>
        <dbReference type="ARBA" id="ARBA00023157"/>
    </source>
</evidence>
<dbReference type="EMBL" id="MSKI01000005">
    <property type="protein sequence ID" value="OLO57146.1"/>
    <property type="molecule type" value="Genomic_DNA"/>
</dbReference>
<reference evidence="5 6" key="1">
    <citation type="submission" date="2016-12" db="EMBL/GenBank/DDBJ databases">
        <title>Genomic comparison of strains in the 'Actinomyces naeslundii' group.</title>
        <authorList>
            <person name="Mughal S.R."/>
            <person name="Do T."/>
            <person name="Gilbert S.C."/>
            <person name="Witherden E.A."/>
            <person name="Didelot X."/>
            <person name="Beighton D."/>
        </authorList>
    </citation>
    <scope>NUCLEOTIDE SEQUENCE [LARGE SCALE GENOMIC DNA]</scope>
    <source>
        <strain evidence="4 6">S24V</strain>
        <strain evidence="3 5">S64C</strain>
    </source>
</reference>
<dbReference type="PROSITE" id="PS51378">
    <property type="entry name" value="INVERT_DEFENSINS"/>
    <property type="match status" value="1"/>
</dbReference>
<dbReference type="RefSeq" id="WP_075250111.1">
    <property type="nucleotide sequence ID" value="NZ_CAUQNV010000028.1"/>
</dbReference>